<dbReference type="RefSeq" id="WP_280027031.1">
    <property type="nucleotide sequence ID" value="NZ_CBDEUO010000006.1"/>
</dbReference>
<evidence type="ECO:0000259" key="1">
    <source>
        <dbReference type="Pfam" id="PF00561"/>
    </source>
</evidence>
<sequence length="302" mass="33424">MAHAPATAARHTPASRYLRCEGRELHVTEWGDADAPPIIMWHGLARTGRDFDELADALADDYRILCPDTIGRGLSQWSPDPVAEYQLDFYARLARALADSLSLTRVRWVGTSMGGATGMHAAATTLRGRISHLVVNDIGPELPQPAIDRILAYAGNPPAFDTVTELEAWLRVAYKPYGWQSDEQWRRMAETSVRRLPDGRVTAHYDPAIVGQFSHHPGDYNRWSGYDSLRMPVLLLRGAESDLLLPDVANAMTQRGPRATRIDFPDCGHAPALNVAPQIDAIRRFLATPDPMHDHTAAGHAR</sequence>
<dbReference type="Proteomes" id="UP001161276">
    <property type="component" value="Unassembled WGS sequence"/>
</dbReference>
<dbReference type="InterPro" id="IPR050228">
    <property type="entry name" value="Carboxylesterase_BioH"/>
</dbReference>
<protein>
    <submittedName>
        <fullName evidence="2">Alpha/beta hydrolase</fullName>
    </submittedName>
</protein>
<gene>
    <name evidence="2" type="ORF">N5K24_13395</name>
</gene>
<reference evidence="2" key="1">
    <citation type="submission" date="2022-09" db="EMBL/GenBank/DDBJ databases">
        <title>Intensive care unit water sources are persistently colonized with multi-drug resistant bacteria and are the site of extensive horizontal gene transfer of antibiotic resistance genes.</title>
        <authorList>
            <person name="Diorio-Toth L."/>
        </authorList>
    </citation>
    <scope>NUCLEOTIDE SEQUENCE</scope>
    <source>
        <strain evidence="2">GD03676</strain>
    </source>
</reference>
<name>A0AA43AYS3_9BURK</name>
<organism evidence="2 3">
    <name type="scientific">Achromobacter marplatensis</name>
    <dbReference type="NCBI Taxonomy" id="470868"/>
    <lineage>
        <taxon>Bacteria</taxon>
        <taxon>Pseudomonadati</taxon>
        <taxon>Pseudomonadota</taxon>
        <taxon>Betaproteobacteria</taxon>
        <taxon>Burkholderiales</taxon>
        <taxon>Alcaligenaceae</taxon>
        <taxon>Achromobacter</taxon>
    </lineage>
</organism>
<dbReference type="Gene3D" id="3.40.50.1820">
    <property type="entry name" value="alpha/beta hydrolase"/>
    <property type="match status" value="1"/>
</dbReference>
<proteinExistence type="predicted"/>
<dbReference type="Pfam" id="PF00561">
    <property type="entry name" value="Abhydrolase_1"/>
    <property type="match status" value="1"/>
</dbReference>
<feature type="domain" description="AB hydrolase-1" evidence="1">
    <location>
        <begin position="36"/>
        <end position="271"/>
    </location>
</feature>
<dbReference type="PANTHER" id="PTHR43194">
    <property type="entry name" value="HYDROLASE ALPHA/BETA FOLD FAMILY"/>
    <property type="match status" value="1"/>
</dbReference>
<dbReference type="AlphaFoldDB" id="A0AA43AYS3"/>
<dbReference type="GO" id="GO:0016787">
    <property type="term" value="F:hydrolase activity"/>
    <property type="evidence" value="ECO:0007669"/>
    <property type="project" value="UniProtKB-KW"/>
</dbReference>
<dbReference type="PANTHER" id="PTHR43194:SF2">
    <property type="entry name" value="PEROXISOMAL MEMBRANE PROTEIN LPX1"/>
    <property type="match status" value="1"/>
</dbReference>
<dbReference type="InterPro" id="IPR000073">
    <property type="entry name" value="AB_hydrolase_1"/>
</dbReference>
<dbReference type="InterPro" id="IPR029058">
    <property type="entry name" value="AB_hydrolase_fold"/>
</dbReference>
<dbReference type="SUPFAM" id="SSF53474">
    <property type="entry name" value="alpha/beta-Hydrolases"/>
    <property type="match status" value="1"/>
</dbReference>
<keyword evidence="2" id="KW-0378">Hydrolase</keyword>
<dbReference type="EMBL" id="JAOCKG010000005">
    <property type="protein sequence ID" value="MDH2051396.1"/>
    <property type="molecule type" value="Genomic_DNA"/>
</dbReference>
<accession>A0AA43AYS3</accession>
<comment type="caution">
    <text evidence="2">The sequence shown here is derived from an EMBL/GenBank/DDBJ whole genome shotgun (WGS) entry which is preliminary data.</text>
</comment>
<evidence type="ECO:0000313" key="3">
    <source>
        <dbReference type="Proteomes" id="UP001161276"/>
    </source>
</evidence>
<evidence type="ECO:0000313" key="2">
    <source>
        <dbReference type="EMBL" id="MDH2051396.1"/>
    </source>
</evidence>